<organism evidence="4 5">
    <name type="scientific">Polynucleobacter campilacus</name>
    <dbReference type="NCBI Taxonomy" id="1743163"/>
    <lineage>
        <taxon>Bacteria</taxon>
        <taxon>Pseudomonadati</taxon>
        <taxon>Pseudomonadota</taxon>
        <taxon>Betaproteobacteria</taxon>
        <taxon>Burkholderiales</taxon>
        <taxon>Burkholderiaceae</taxon>
        <taxon>Polynucleobacter</taxon>
    </lineage>
</organism>
<comment type="similarity">
    <text evidence="1">Belongs to the thioesterase PaaI family.</text>
</comment>
<proteinExistence type="inferred from homology"/>
<dbReference type="PANTHER" id="PTHR21660">
    <property type="entry name" value="THIOESTERASE SUPERFAMILY MEMBER-RELATED"/>
    <property type="match status" value="1"/>
</dbReference>
<reference evidence="4 5" key="1">
    <citation type="submission" date="2017-05" db="EMBL/GenBank/DDBJ databases">
        <title>Genome of Polynucleobacter sp. MWH-Feld-100.</title>
        <authorList>
            <person name="Hahn M.W."/>
        </authorList>
    </citation>
    <scope>NUCLEOTIDE SEQUENCE [LARGE SCALE GENOMIC DNA]</scope>
    <source>
        <strain evidence="4 5">MWH-Feld-100</strain>
    </source>
</reference>
<dbReference type="InterPro" id="IPR029069">
    <property type="entry name" value="HotDog_dom_sf"/>
</dbReference>
<dbReference type="EMBL" id="NGUP01000003">
    <property type="protein sequence ID" value="OWS70263.1"/>
    <property type="molecule type" value="Genomic_DNA"/>
</dbReference>
<protein>
    <submittedName>
        <fullName evidence="4">Thioesterase</fullName>
    </submittedName>
</protein>
<evidence type="ECO:0000259" key="3">
    <source>
        <dbReference type="Pfam" id="PF03061"/>
    </source>
</evidence>
<name>A0A254PUP6_9BURK</name>
<comment type="caution">
    <text evidence="4">The sequence shown here is derived from an EMBL/GenBank/DDBJ whole genome shotgun (WGS) entry which is preliminary data.</text>
</comment>
<evidence type="ECO:0000256" key="1">
    <source>
        <dbReference type="ARBA" id="ARBA00008324"/>
    </source>
</evidence>
<dbReference type="SUPFAM" id="SSF54637">
    <property type="entry name" value="Thioesterase/thiol ester dehydrase-isomerase"/>
    <property type="match status" value="1"/>
</dbReference>
<keyword evidence="5" id="KW-1185">Reference proteome</keyword>
<dbReference type="GO" id="GO:0047617">
    <property type="term" value="F:fatty acyl-CoA hydrolase activity"/>
    <property type="evidence" value="ECO:0007669"/>
    <property type="project" value="InterPro"/>
</dbReference>
<evidence type="ECO:0000256" key="2">
    <source>
        <dbReference type="ARBA" id="ARBA00022801"/>
    </source>
</evidence>
<sequence length="140" mass="15258">MTPTSPNPDNQERTSFFGLDIPFLHHLGVVPEYARDGKSRVSLELRPEFTNSFHVAQGGVIMTLLDFAMACATRSAHNHPLGVITIDMNTSFLRPSIGKIVVEGCVLKTGKTINYCEAVVLNDAGEITAKASGTFTLRKH</sequence>
<dbReference type="InterPro" id="IPR006683">
    <property type="entry name" value="Thioestr_dom"/>
</dbReference>
<dbReference type="Pfam" id="PF03061">
    <property type="entry name" value="4HBT"/>
    <property type="match status" value="1"/>
</dbReference>
<dbReference type="InterPro" id="IPR039298">
    <property type="entry name" value="ACOT13"/>
</dbReference>
<dbReference type="AlphaFoldDB" id="A0A254PUP6"/>
<dbReference type="InterPro" id="IPR003736">
    <property type="entry name" value="PAAI_dom"/>
</dbReference>
<dbReference type="PANTHER" id="PTHR21660:SF1">
    <property type="entry name" value="ACYL-COENZYME A THIOESTERASE 13"/>
    <property type="match status" value="1"/>
</dbReference>
<dbReference type="RefSeq" id="WP_088525848.1">
    <property type="nucleotide sequence ID" value="NZ_NGUP01000003.1"/>
</dbReference>
<dbReference type="CDD" id="cd03443">
    <property type="entry name" value="PaaI_thioesterase"/>
    <property type="match status" value="1"/>
</dbReference>
<gene>
    <name evidence="4" type="ORF">CBI31_03925</name>
</gene>
<accession>A0A254PUP6</accession>
<dbReference type="Proteomes" id="UP000197528">
    <property type="component" value="Unassembled WGS sequence"/>
</dbReference>
<evidence type="ECO:0000313" key="4">
    <source>
        <dbReference type="EMBL" id="OWS70263.1"/>
    </source>
</evidence>
<keyword evidence="2" id="KW-0378">Hydrolase</keyword>
<dbReference type="Gene3D" id="3.10.129.10">
    <property type="entry name" value="Hotdog Thioesterase"/>
    <property type="match status" value="1"/>
</dbReference>
<evidence type="ECO:0000313" key="5">
    <source>
        <dbReference type="Proteomes" id="UP000197528"/>
    </source>
</evidence>
<dbReference type="NCBIfam" id="TIGR00369">
    <property type="entry name" value="unchar_dom_1"/>
    <property type="match status" value="1"/>
</dbReference>
<feature type="domain" description="Thioesterase" evidence="3">
    <location>
        <begin position="58"/>
        <end position="126"/>
    </location>
</feature>
<dbReference type="OrthoDB" id="4717506at2"/>